<feature type="transmembrane region" description="Helical" evidence="1">
    <location>
        <begin position="73"/>
        <end position="93"/>
    </location>
</feature>
<dbReference type="EMBL" id="CP008849">
    <property type="protein sequence ID" value="AIF98684.1"/>
    <property type="molecule type" value="Genomic_DNA"/>
</dbReference>
<dbReference type="AlphaFoldDB" id="A0A075NVL6"/>
<accession>A0A075NVL6</accession>
<dbReference type="PANTHER" id="PTHR23526">
    <property type="entry name" value="INTEGRAL MEMBRANE TRANSPORT PROTEIN-RELATED"/>
    <property type="match status" value="1"/>
</dbReference>
<keyword evidence="1" id="KW-0472">Membrane</keyword>
<protein>
    <submittedName>
        <fullName evidence="2 3">MFS transporter</fullName>
    </submittedName>
</protein>
<keyword evidence="4" id="KW-1185">Reference proteome</keyword>
<feature type="transmembrane region" description="Helical" evidence="1">
    <location>
        <begin position="138"/>
        <end position="161"/>
    </location>
</feature>
<dbReference type="Gene3D" id="1.20.1250.20">
    <property type="entry name" value="MFS general substrate transporter like domains"/>
    <property type="match status" value="1"/>
</dbReference>
<dbReference type="PANTHER" id="PTHR23526:SF4">
    <property type="entry name" value="INTEGRAL MEMBRANE TRANSPORT PROTEIN"/>
    <property type="match status" value="1"/>
</dbReference>
<feature type="transmembrane region" description="Helical" evidence="1">
    <location>
        <begin position="167"/>
        <end position="188"/>
    </location>
</feature>
<dbReference type="Proteomes" id="UP000056090">
    <property type="component" value="Chromosome"/>
</dbReference>
<dbReference type="RefSeq" id="WP_044056851.1">
    <property type="nucleotide sequence ID" value="NZ_CALBIY010000022.1"/>
</dbReference>
<feature type="transmembrane region" description="Helical" evidence="1">
    <location>
        <begin position="284"/>
        <end position="301"/>
    </location>
</feature>
<dbReference type="EMBL" id="DONK01000195">
    <property type="protein sequence ID" value="HBU52120.1"/>
    <property type="molecule type" value="Genomic_DNA"/>
</dbReference>
<evidence type="ECO:0000313" key="2">
    <source>
        <dbReference type="EMBL" id="AIF98684.1"/>
    </source>
</evidence>
<dbReference type="GeneID" id="78254913"/>
<feature type="transmembrane region" description="Helical" evidence="1">
    <location>
        <begin position="371"/>
        <end position="391"/>
    </location>
</feature>
<feature type="transmembrane region" description="Helical" evidence="1">
    <location>
        <begin position="221"/>
        <end position="242"/>
    </location>
</feature>
<sequence length="395" mass="42190">MANNKRRLILALAFNKLADLLASAKTTLPALLLSLSAPVWMVAWLVPIRESGALLPQAFIGVYLRKHEARHHVWRLGMALQICAITTTLLAALVLSGVAAGAVVLTALVALSIGRSACSLTIKDMEADVAEKGERGRLVGIASTASGLMTLCVAVPLVYYQQALQNYAVIGLVAGSSVSFIITLLCLLPVKTYVKAEDNNKGQEGSDDENRRLLSVNFDRTVYTFIAVRGLFVHSALVAPYFMLESDQKATSLLPVYLAAQALAALLSSFLWGKVADKSARSTLQIAGILALSACVALLVFNPNGLWFSALLFFVLSVAHAGVRTGRKTYSLDVKEGQGRTELVGFSNTAIGLILLAFGGLYAFLSSVLTFSVVYIMAAMLVVAIISTILLPKEK</sequence>
<feature type="transmembrane region" description="Helical" evidence="1">
    <location>
        <begin position="99"/>
        <end position="118"/>
    </location>
</feature>
<name>A0A075NVL6_9ALTE</name>
<reference evidence="2 4" key="1">
    <citation type="submission" date="2014-06" db="EMBL/GenBank/DDBJ databases">
        <title>Genomes of Alteromonas australica, a world apart.</title>
        <authorList>
            <person name="Gonzaga A."/>
            <person name="Lopez-Perez M."/>
            <person name="Rodriguez-Valera F."/>
        </authorList>
    </citation>
    <scope>NUCLEOTIDE SEQUENCE [LARGE SCALE GENOMIC DNA]</scope>
    <source>
        <strain evidence="2 4">H 17</strain>
    </source>
</reference>
<gene>
    <name evidence="3" type="ORF">DEB45_12745</name>
    <name evidence="2" type="ORF">EP13_08300</name>
</gene>
<feature type="transmembrane region" description="Helical" evidence="1">
    <location>
        <begin position="307"/>
        <end position="323"/>
    </location>
</feature>
<reference evidence="3 5" key="2">
    <citation type="journal article" date="2018" name="Nat. Biotechnol.">
        <title>A standardized bacterial taxonomy based on genome phylogeny substantially revises the tree of life.</title>
        <authorList>
            <person name="Parks D.H."/>
            <person name="Chuvochina M."/>
            <person name="Waite D.W."/>
            <person name="Rinke C."/>
            <person name="Skarshewski A."/>
            <person name="Chaumeil P.A."/>
            <person name="Hugenholtz P."/>
        </authorList>
    </citation>
    <scope>NUCLEOTIDE SEQUENCE [LARGE SCALE GENOMIC DNA]</scope>
    <source>
        <strain evidence="3">UBA11621</strain>
    </source>
</reference>
<dbReference type="InterPro" id="IPR052528">
    <property type="entry name" value="Sugar_transport-like"/>
</dbReference>
<evidence type="ECO:0000313" key="4">
    <source>
        <dbReference type="Proteomes" id="UP000056090"/>
    </source>
</evidence>
<dbReference type="PATRIC" id="fig|589873.4.peg.1839"/>
<dbReference type="SUPFAM" id="SSF103473">
    <property type="entry name" value="MFS general substrate transporter"/>
    <property type="match status" value="1"/>
</dbReference>
<evidence type="ECO:0000313" key="3">
    <source>
        <dbReference type="EMBL" id="HBU52120.1"/>
    </source>
</evidence>
<dbReference type="eggNOG" id="COG2814">
    <property type="taxonomic scope" value="Bacteria"/>
</dbReference>
<evidence type="ECO:0000256" key="1">
    <source>
        <dbReference type="SAM" id="Phobius"/>
    </source>
</evidence>
<keyword evidence="1" id="KW-1133">Transmembrane helix</keyword>
<feature type="transmembrane region" description="Helical" evidence="1">
    <location>
        <begin position="343"/>
        <end position="365"/>
    </location>
</feature>
<dbReference type="KEGG" id="aaus:EP12_08480"/>
<feature type="transmembrane region" description="Helical" evidence="1">
    <location>
        <begin position="254"/>
        <end position="272"/>
    </location>
</feature>
<organism evidence="2 4">
    <name type="scientific">Alteromonas australica</name>
    <dbReference type="NCBI Taxonomy" id="589873"/>
    <lineage>
        <taxon>Bacteria</taxon>
        <taxon>Pseudomonadati</taxon>
        <taxon>Pseudomonadota</taxon>
        <taxon>Gammaproteobacteria</taxon>
        <taxon>Alteromonadales</taxon>
        <taxon>Alteromonadaceae</taxon>
        <taxon>Alteromonas/Salinimonas group</taxon>
        <taxon>Alteromonas</taxon>
    </lineage>
</organism>
<dbReference type="KEGG" id="aal:EP13_08300"/>
<dbReference type="InterPro" id="IPR036259">
    <property type="entry name" value="MFS_trans_sf"/>
</dbReference>
<proteinExistence type="predicted"/>
<keyword evidence="1" id="KW-0812">Transmembrane</keyword>
<evidence type="ECO:0000313" key="5">
    <source>
        <dbReference type="Proteomes" id="UP000264779"/>
    </source>
</evidence>
<dbReference type="Proteomes" id="UP000264779">
    <property type="component" value="Unassembled WGS sequence"/>
</dbReference>
<dbReference type="OrthoDB" id="1117124at2"/>